<dbReference type="GO" id="GO:0051287">
    <property type="term" value="F:NAD binding"/>
    <property type="evidence" value="ECO:0007669"/>
    <property type="project" value="InterPro"/>
</dbReference>
<feature type="domain" description="KIB1-4 beta-propeller" evidence="1">
    <location>
        <begin position="36"/>
        <end position="336"/>
    </location>
</feature>
<dbReference type="Pfam" id="PF03949">
    <property type="entry name" value="Malic_M"/>
    <property type="match status" value="1"/>
</dbReference>
<evidence type="ECO:0000313" key="4">
    <source>
        <dbReference type="Proteomes" id="UP000464620"/>
    </source>
</evidence>
<sequence>MASPSLSVPYALLPSIQQTHLIDDDDDPITIDRSIFSLSENKRYEWTNMLMGHVGAWCVGSSHGWIVLLDQNGVPLLLNPSSSTTINVPPLPLSFLHPVTYSYFAEYLRKTFIVKATLMCSSSPSSYILAIIYGSNNKIAYCNSATWVELSHDTQSYCDIVFSNNYLYALKQDGSVEVWNICGQIPERLILLTPTVEETDEDEKPYLGDKFSRNLYLVVSAKEIFLVIRFIGNFVNDDGLVVEEGDLLSSEDTQPLICPYRTKYFTVYKLDFGDKKWKKMRSLHDKVLFLGANESVSMDAKACLGCEGNSIYFTDDRWEEMTLDYMYGGHDWGVFSFQEKCVKSLIQCANRIDPPPIWICLDGDDYVAVVDEFIKYKMCSAGIGVLNAARKTMARMLGNNEIAYESAKSQFWVVEAKGLITEGRENIDPDALPFARNLKEMVRQGLREGASLVEVHEYDDHNNCSHSQEVTKHFAALTVDPRNKWRKLVLTQQTALLAQVTMISSSRVCFVGCHDPIFMVL</sequence>
<dbReference type="EMBL" id="CP031001">
    <property type="protein sequence ID" value="QHN76552.1"/>
    <property type="molecule type" value="Genomic_DNA"/>
</dbReference>
<gene>
    <name evidence="3" type="ORF">DS421_19g644860</name>
</gene>
<protein>
    <submittedName>
        <fullName evidence="3">NAD-dependent malic enzyme 62 kDa isoform</fullName>
    </submittedName>
</protein>
<dbReference type="Gene3D" id="3.40.50.720">
    <property type="entry name" value="NAD(P)-binding Rossmann-like Domain"/>
    <property type="match status" value="1"/>
</dbReference>
<evidence type="ECO:0000313" key="3">
    <source>
        <dbReference type="EMBL" id="QHN76552.1"/>
    </source>
</evidence>
<dbReference type="Pfam" id="PF03478">
    <property type="entry name" value="Beta-prop_KIB1-4"/>
    <property type="match status" value="1"/>
</dbReference>
<dbReference type="AlphaFoldDB" id="A0A6B9V8L8"/>
<dbReference type="InterPro" id="IPR012302">
    <property type="entry name" value="Malic_NAD-bd"/>
</dbReference>
<dbReference type="InterPro" id="IPR005174">
    <property type="entry name" value="KIB1-4_b-propeller"/>
</dbReference>
<proteinExistence type="predicted"/>
<evidence type="ECO:0000259" key="1">
    <source>
        <dbReference type="Pfam" id="PF03478"/>
    </source>
</evidence>
<dbReference type="PANTHER" id="PTHR44259">
    <property type="entry name" value="OS07G0183000 PROTEIN-RELATED"/>
    <property type="match status" value="1"/>
</dbReference>
<dbReference type="InterPro" id="IPR050942">
    <property type="entry name" value="F-box_BR-signaling"/>
</dbReference>
<dbReference type="PANTHER" id="PTHR44259:SF15">
    <property type="entry name" value="F-BOX PROTEIN KIB2-RELATED"/>
    <property type="match status" value="1"/>
</dbReference>
<organism evidence="3 4">
    <name type="scientific">Arachis hypogaea</name>
    <name type="common">Peanut</name>
    <dbReference type="NCBI Taxonomy" id="3818"/>
    <lineage>
        <taxon>Eukaryota</taxon>
        <taxon>Viridiplantae</taxon>
        <taxon>Streptophyta</taxon>
        <taxon>Embryophyta</taxon>
        <taxon>Tracheophyta</taxon>
        <taxon>Spermatophyta</taxon>
        <taxon>Magnoliopsida</taxon>
        <taxon>eudicotyledons</taxon>
        <taxon>Gunneridae</taxon>
        <taxon>Pentapetalae</taxon>
        <taxon>rosids</taxon>
        <taxon>fabids</taxon>
        <taxon>Fabales</taxon>
        <taxon>Fabaceae</taxon>
        <taxon>Papilionoideae</taxon>
        <taxon>50 kb inversion clade</taxon>
        <taxon>dalbergioids sensu lato</taxon>
        <taxon>Dalbergieae</taxon>
        <taxon>Pterocarpus clade</taxon>
        <taxon>Arachis</taxon>
    </lineage>
</organism>
<dbReference type="Proteomes" id="UP000464620">
    <property type="component" value="Chromosome B09"/>
</dbReference>
<reference evidence="3 4" key="1">
    <citation type="submission" date="2020-01" db="EMBL/GenBank/DDBJ databases">
        <title>Genome sequence of Arachis hypogaea, cultivar Shitouqi.</title>
        <authorList>
            <person name="Zhuang W."/>
            <person name="Chen H."/>
            <person name="Varshney R."/>
            <person name="Wang D."/>
            <person name="Ming R."/>
        </authorList>
    </citation>
    <scope>NUCLEOTIDE SEQUENCE [LARGE SCALE GENOMIC DNA]</scope>
    <source>
        <tissue evidence="3">Young leaf</tissue>
    </source>
</reference>
<evidence type="ECO:0000259" key="2">
    <source>
        <dbReference type="Pfam" id="PF03949"/>
    </source>
</evidence>
<name>A0A6B9V8L8_ARAHY</name>
<accession>A0A6B9V8L8</accession>
<feature type="domain" description="Malic enzyme NAD-binding" evidence="2">
    <location>
        <begin position="380"/>
        <end position="455"/>
    </location>
</feature>